<proteinExistence type="predicted"/>
<evidence type="ECO:0000313" key="2">
    <source>
        <dbReference type="EMBL" id="AKN37778.1"/>
    </source>
</evidence>
<feature type="region of interest" description="Disordered" evidence="1">
    <location>
        <begin position="68"/>
        <end position="103"/>
    </location>
</feature>
<evidence type="ECO:0008006" key="3">
    <source>
        <dbReference type="Google" id="ProtNLM"/>
    </source>
</evidence>
<reference evidence="2" key="1">
    <citation type="journal article" date="2015" name="MBio">
        <title>Eco-Evolutionary Dynamics of Episomes among Ecologically Cohesive Bacterial Populations.</title>
        <authorList>
            <person name="Xue H."/>
            <person name="Cordero O.X."/>
            <person name="Camas F.M."/>
            <person name="Trimble W."/>
            <person name="Meyer F."/>
            <person name="Guglielmini J."/>
            <person name="Rocha E.P."/>
            <person name="Polz M.F."/>
        </authorList>
    </citation>
    <scope>NUCLEOTIDE SEQUENCE</scope>
    <source>
        <strain evidence="2">FF_482</strain>
    </source>
</reference>
<sequence length="128" mass="13807">MEKEILGYITCRTCMTPKAIMQGSGKRKEYVYGRCECGPDNRCGKPAQLEMKGFKSLADIELEIETIKNGKPTLNEPKPEPQPEPKPVVNQPQPDSEPKPMGTAACVGIGAVTGFVLGGVFKVLKAVA</sequence>
<dbReference type="AlphaFoldDB" id="A0A0H3ZNA3"/>
<accession>A0A0H3ZNA3</accession>
<organism evidence="2">
    <name type="scientific">Vibrio sp. FF_482</name>
    <dbReference type="NCBI Taxonomy" id="1652836"/>
    <lineage>
        <taxon>Bacteria</taxon>
        <taxon>Pseudomonadati</taxon>
        <taxon>Pseudomonadota</taxon>
        <taxon>Gammaproteobacteria</taxon>
        <taxon>Vibrionales</taxon>
        <taxon>Vibrionaceae</taxon>
        <taxon>Vibrio</taxon>
    </lineage>
</organism>
<evidence type="ECO:0000256" key="1">
    <source>
        <dbReference type="SAM" id="MobiDB-lite"/>
    </source>
</evidence>
<protein>
    <recommendedName>
        <fullName evidence="3">BCTnown</fullName>
    </recommendedName>
</protein>
<name>A0A0H3ZNA3_9VIBR</name>
<dbReference type="EMBL" id="KP795550">
    <property type="protein sequence ID" value="AKN37778.1"/>
    <property type="molecule type" value="Genomic_DNA"/>
</dbReference>